<dbReference type="SUPFAM" id="SSF63862">
    <property type="entry name" value="Thiamin pyrophosphokinase, substrate-binding domain"/>
    <property type="match status" value="1"/>
</dbReference>
<name>A0ABW4QFQ9_9BACL</name>
<dbReference type="Pfam" id="PF04265">
    <property type="entry name" value="TPK_B1_binding"/>
    <property type="match status" value="1"/>
</dbReference>
<dbReference type="InterPro" id="IPR036759">
    <property type="entry name" value="TPK_catalytic_sf"/>
</dbReference>
<dbReference type="EC" id="2.7.6.2" evidence="5"/>
<comment type="caution">
    <text evidence="7">The sequence shown here is derived from an EMBL/GenBank/DDBJ whole genome shotgun (WGS) entry which is preliminary data.</text>
</comment>
<gene>
    <name evidence="7" type="ORF">ACFSDB_05800</name>
</gene>
<proteinExistence type="predicted"/>
<dbReference type="Gene3D" id="3.40.50.10240">
    <property type="entry name" value="Thiamin pyrophosphokinase, catalytic domain"/>
    <property type="match status" value="1"/>
</dbReference>
<evidence type="ECO:0000256" key="4">
    <source>
        <dbReference type="ARBA" id="ARBA00022840"/>
    </source>
</evidence>
<dbReference type="NCBIfam" id="TIGR01378">
    <property type="entry name" value="thi_PPkinase"/>
    <property type="match status" value="1"/>
</dbReference>
<feature type="domain" description="Thiamin pyrophosphokinase thiamin-binding" evidence="6">
    <location>
        <begin position="141"/>
        <end position="206"/>
    </location>
</feature>
<reference evidence="8" key="1">
    <citation type="journal article" date="2019" name="Int. J. Syst. Evol. Microbiol.">
        <title>The Global Catalogue of Microorganisms (GCM) 10K type strain sequencing project: providing services to taxonomists for standard genome sequencing and annotation.</title>
        <authorList>
            <consortium name="The Broad Institute Genomics Platform"/>
            <consortium name="The Broad Institute Genome Sequencing Center for Infectious Disease"/>
            <person name="Wu L."/>
            <person name="Ma J."/>
        </authorList>
    </citation>
    <scope>NUCLEOTIDE SEQUENCE [LARGE SCALE GENOMIC DNA]</scope>
    <source>
        <strain evidence="8">CGMCC 1.15475</strain>
    </source>
</reference>
<dbReference type="SUPFAM" id="SSF63999">
    <property type="entry name" value="Thiamin pyrophosphokinase, catalytic domain"/>
    <property type="match status" value="1"/>
</dbReference>
<evidence type="ECO:0000313" key="7">
    <source>
        <dbReference type="EMBL" id="MFD1862433.1"/>
    </source>
</evidence>
<dbReference type="Pfam" id="PF04263">
    <property type="entry name" value="TPK_catalytic"/>
    <property type="match status" value="1"/>
</dbReference>
<evidence type="ECO:0000256" key="2">
    <source>
        <dbReference type="ARBA" id="ARBA00022741"/>
    </source>
</evidence>
<dbReference type="EMBL" id="JBHUFW010000004">
    <property type="protein sequence ID" value="MFD1862433.1"/>
    <property type="molecule type" value="Genomic_DNA"/>
</dbReference>
<keyword evidence="8" id="KW-1185">Reference proteome</keyword>
<dbReference type="InterPro" id="IPR007373">
    <property type="entry name" value="Thiamin_PyroPKinase_B1-bd"/>
</dbReference>
<sequence length="212" mass="23179">MTVVIVGSGPADELPDLHAWSEAAFIGVDAGALVLIGQGISPKAAVGDFDSVTPSQLEEIVSSLPGFEKAEAEKDETDTELALAKALEFSPRQVVITGVTGGRLDHYMSALHAVYAAQLKHPEIDFSIINKQNRIRFLPPGTHTLERDAAYRFVSFYPFGEEVKGFTLRHFKYEVADETVPFGSTRFVSNELEKEGTVSFVQGQCMVIESRD</sequence>
<accession>A0ABW4QFQ9</accession>
<evidence type="ECO:0000313" key="8">
    <source>
        <dbReference type="Proteomes" id="UP001597273"/>
    </source>
</evidence>
<dbReference type="CDD" id="cd07995">
    <property type="entry name" value="TPK"/>
    <property type="match status" value="1"/>
</dbReference>
<organism evidence="7 8">
    <name type="scientific">Planococcus chinensis</name>
    <dbReference type="NCBI Taxonomy" id="272917"/>
    <lineage>
        <taxon>Bacteria</taxon>
        <taxon>Bacillati</taxon>
        <taxon>Bacillota</taxon>
        <taxon>Bacilli</taxon>
        <taxon>Bacillales</taxon>
        <taxon>Caryophanaceae</taxon>
        <taxon>Planococcus</taxon>
    </lineage>
</organism>
<evidence type="ECO:0000259" key="6">
    <source>
        <dbReference type="SMART" id="SM00983"/>
    </source>
</evidence>
<keyword evidence="2" id="KW-0547">Nucleotide-binding</keyword>
<evidence type="ECO:0000256" key="1">
    <source>
        <dbReference type="ARBA" id="ARBA00022679"/>
    </source>
</evidence>
<dbReference type="InterPro" id="IPR036371">
    <property type="entry name" value="TPK_B1-bd_sf"/>
</dbReference>
<evidence type="ECO:0000256" key="3">
    <source>
        <dbReference type="ARBA" id="ARBA00022777"/>
    </source>
</evidence>
<keyword evidence="3" id="KW-0418">Kinase</keyword>
<dbReference type="RefSeq" id="WP_204892530.1">
    <property type="nucleotide sequence ID" value="NZ_JBHUFW010000004.1"/>
</dbReference>
<evidence type="ECO:0000256" key="5">
    <source>
        <dbReference type="NCBIfam" id="TIGR01378"/>
    </source>
</evidence>
<dbReference type="PANTHER" id="PTHR41299:SF1">
    <property type="entry name" value="THIAMINE PYROPHOSPHOKINASE"/>
    <property type="match status" value="1"/>
</dbReference>
<dbReference type="InterPro" id="IPR007371">
    <property type="entry name" value="TPK_catalytic"/>
</dbReference>
<dbReference type="SMART" id="SM00983">
    <property type="entry name" value="TPK_B1_binding"/>
    <property type="match status" value="1"/>
</dbReference>
<protein>
    <recommendedName>
        <fullName evidence="5">Thiamine diphosphokinase</fullName>
        <ecNumber evidence="5">2.7.6.2</ecNumber>
    </recommendedName>
</protein>
<keyword evidence="4" id="KW-0067">ATP-binding</keyword>
<dbReference type="InterPro" id="IPR053149">
    <property type="entry name" value="TPK"/>
</dbReference>
<dbReference type="GO" id="GO:0004788">
    <property type="term" value="F:thiamine diphosphokinase activity"/>
    <property type="evidence" value="ECO:0007669"/>
    <property type="project" value="UniProtKB-EC"/>
</dbReference>
<keyword evidence="1 7" id="KW-0808">Transferase</keyword>
<dbReference type="Proteomes" id="UP001597273">
    <property type="component" value="Unassembled WGS sequence"/>
</dbReference>
<dbReference type="InterPro" id="IPR006282">
    <property type="entry name" value="Thi_PPkinase"/>
</dbReference>
<dbReference type="PANTHER" id="PTHR41299">
    <property type="entry name" value="THIAMINE PYROPHOSPHOKINASE"/>
    <property type="match status" value="1"/>
</dbReference>